<accession>A0A2J6PKE6</accession>
<feature type="region of interest" description="Disordered" evidence="1">
    <location>
        <begin position="133"/>
        <end position="200"/>
    </location>
</feature>
<name>A0A2J6PKE6_9HELO</name>
<dbReference type="Proteomes" id="UP000235672">
    <property type="component" value="Unassembled WGS sequence"/>
</dbReference>
<dbReference type="GO" id="GO:0006139">
    <property type="term" value="P:nucleobase-containing compound metabolic process"/>
    <property type="evidence" value="ECO:0007669"/>
    <property type="project" value="UniProtKB-ARBA"/>
</dbReference>
<organism evidence="2 3">
    <name type="scientific">Hyaloscypha hepaticicola</name>
    <dbReference type="NCBI Taxonomy" id="2082293"/>
    <lineage>
        <taxon>Eukaryota</taxon>
        <taxon>Fungi</taxon>
        <taxon>Dikarya</taxon>
        <taxon>Ascomycota</taxon>
        <taxon>Pezizomycotina</taxon>
        <taxon>Leotiomycetes</taxon>
        <taxon>Helotiales</taxon>
        <taxon>Hyaloscyphaceae</taxon>
        <taxon>Hyaloscypha</taxon>
    </lineage>
</organism>
<feature type="compositionally biased region" description="Low complexity" evidence="1">
    <location>
        <begin position="361"/>
        <end position="387"/>
    </location>
</feature>
<feature type="compositionally biased region" description="Basic residues" evidence="1">
    <location>
        <begin position="281"/>
        <end position="290"/>
    </location>
</feature>
<feature type="region of interest" description="Disordered" evidence="1">
    <location>
        <begin position="73"/>
        <end position="105"/>
    </location>
</feature>
<feature type="region of interest" description="Disordered" evidence="1">
    <location>
        <begin position="340"/>
        <end position="395"/>
    </location>
</feature>
<feature type="region of interest" description="Disordered" evidence="1">
    <location>
        <begin position="233"/>
        <end position="298"/>
    </location>
</feature>
<evidence type="ECO:0000256" key="1">
    <source>
        <dbReference type="SAM" id="MobiDB-lite"/>
    </source>
</evidence>
<evidence type="ECO:0000313" key="3">
    <source>
        <dbReference type="Proteomes" id="UP000235672"/>
    </source>
</evidence>
<reference evidence="2 3" key="1">
    <citation type="submission" date="2016-05" db="EMBL/GenBank/DDBJ databases">
        <title>A degradative enzymes factory behind the ericoid mycorrhizal symbiosis.</title>
        <authorList>
            <consortium name="DOE Joint Genome Institute"/>
            <person name="Martino E."/>
            <person name="Morin E."/>
            <person name="Grelet G."/>
            <person name="Kuo A."/>
            <person name="Kohler A."/>
            <person name="Daghino S."/>
            <person name="Barry K."/>
            <person name="Choi C."/>
            <person name="Cichocki N."/>
            <person name="Clum A."/>
            <person name="Copeland A."/>
            <person name="Hainaut M."/>
            <person name="Haridas S."/>
            <person name="Labutti K."/>
            <person name="Lindquist E."/>
            <person name="Lipzen A."/>
            <person name="Khouja H.-R."/>
            <person name="Murat C."/>
            <person name="Ohm R."/>
            <person name="Olson A."/>
            <person name="Spatafora J."/>
            <person name="Veneault-Fourrey C."/>
            <person name="Henrissat B."/>
            <person name="Grigoriev I."/>
            <person name="Martin F."/>
            <person name="Perotto S."/>
        </authorList>
    </citation>
    <scope>NUCLEOTIDE SEQUENCE [LARGE SCALE GENOMIC DNA]</scope>
    <source>
        <strain evidence="2 3">UAMH 7357</strain>
    </source>
</reference>
<dbReference type="EMBL" id="KZ613521">
    <property type="protein sequence ID" value="PMD14521.1"/>
    <property type="molecule type" value="Genomic_DNA"/>
</dbReference>
<proteinExistence type="predicted"/>
<dbReference type="GO" id="GO:0003824">
    <property type="term" value="F:catalytic activity"/>
    <property type="evidence" value="ECO:0007669"/>
    <property type="project" value="InterPro"/>
</dbReference>
<gene>
    <name evidence="2" type="ORF">NA56DRAFT_754736</name>
</gene>
<keyword evidence="3" id="KW-1185">Reference proteome</keyword>
<dbReference type="InterPro" id="IPR016193">
    <property type="entry name" value="Cytidine_deaminase-like"/>
</dbReference>
<dbReference type="STRING" id="1745343.A0A2J6PKE6"/>
<feature type="compositionally biased region" description="Basic and acidic residues" evidence="1">
    <location>
        <begin position="183"/>
        <end position="200"/>
    </location>
</feature>
<sequence length="475" mass="52524">MSPRNDTFLSLCLAQAELSPLHYRHGSIIVRGGKVLGQGFNCYHPGFDGGALKSGVLPSASLDGPAIAELKQRLKSKPKPKNKQDHQQDEGTFTPFESTGCGPHANAHLSMHSEMMAIRASKNRASSYRVILKNGKPEHAVSKPTQQRSAPRRRQQAPAKPTVASSLFKSRVLNPVHLNQVSKENDNDSNVKEEDNEFHEVKEDVALNTWKGAEKHRPKKYGYESYQNGYQYKQSHDHETQQRHYQHKRGVEPQLSKTTVKGVRNPDTPSSSSDDDSTSSHKPKYKHPKKPPLIPPKPQQILITKKQSLNAKADVKERTKDLRLKGSDLYVARLGACQVTAPSDSKSKQHASARSPPAPTPSSKSEPASLYDELSPLSRTPSPSTTPVNPPMIKPEIRASRPCYRCVSAMHAVGIKRVFWTNADGEWEGAKVRDLVEALEKGIEGDGDGPGTGQENKGVFVTKHEVLMLKRIMGF</sequence>
<evidence type="ECO:0000313" key="2">
    <source>
        <dbReference type="EMBL" id="PMD14521.1"/>
    </source>
</evidence>
<dbReference type="OrthoDB" id="9972196at2759"/>
<evidence type="ECO:0008006" key="4">
    <source>
        <dbReference type="Google" id="ProtNLM"/>
    </source>
</evidence>
<dbReference type="SUPFAM" id="SSF53927">
    <property type="entry name" value="Cytidine deaminase-like"/>
    <property type="match status" value="1"/>
</dbReference>
<protein>
    <recommendedName>
        <fullName evidence="4">CMP/dCMP-type deaminase domain-containing protein</fullName>
    </recommendedName>
</protein>
<dbReference type="AlphaFoldDB" id="A0A2J6PKE6"/>